<feature type="domain" description="HTH cro/C1-type" evidence="1">
    <location>
        <begin position="21"/>
        <end position="59"/>
    </location>
</feature>
<dbReference type="CDD" id="cd00093">
    <property type="entry name" value="HTH_XRE"/>
    <property type="match status" value="1"/>
</dbReference>
<protein>
    <submittedName>
        <fullName evidence="2">Helix-turn-helix transcriptional regulator</fullName>
    </submittedName>
</protein>
<dbReference type="Pfam" id="PF19054">
    <property type="entry name" value="DUF5753"/>
    <property type="match status" value="1"/>
</dbReference>
<organism evidence="2 3">
    <name type="scientific">Actinomadura adrarensis</name>
    <dbReference type="NCBI Taxonomy" id="1819600"/>
    <lineage>
        <taxon>Bacteria</taxon>
        <taxon>Bacillati</taxon>
        <taxon>Actinomycetota</taxon>
        <taxon>Actinomycetes</taxon>
        <taxon>Streptosporangiales</taxon>
        <taxon>Thermomonosporaceae</taxon>
        <taxon>Actinomadura</taxon>
    </lineage>
</organism>
<dbReference type="SMART" id="SM00530">
    <property type="entry name" value="HTH_XRE"/>
    <property type="match status" value="1"/>
</dbReference>
<evidence type="ECO:0000259" key="1">
    <source>
        <dbReference type="PROSITE" id="PS50943"/>
    </source>
</evidence>
<evidence type="ECO:0000313" key="3">
    <source>
        <dbReference type="Proteomes" id="UP001597083"/>
    </source>
</evidence>
<reference evidence="3" key="1">
    <citation type="journal article" date="2019" name="Int. J. Syst. Evol. Microbiol.">
        <title>The Global Catalogue of Microorganisms (GCM) 10K type strain sequencing project: providing services to taxonomists for standard genome sequencing and annotation.</title>
        <authorList>
            <consortium name="The Broad Institute Genomics Platform"/>
            <consortium name="The Broad Institute Genome Sequencing Center for Infectious Disease"/>
            <person name="Wu L."/>
            <person name="Ma J."/>
        </authorList>
    </citation>
    <scope>NUCLEOTIDE SEQUENCE [LARGE SCALE GENOMIC DNA]</scope>
    <source>
        <strain evidence="3">JCM 31696</strain>
    </source>
</reference>
<dbReference type="Gene3D" id="1.10.260.40">
    <property type="entry name" value="lambda repressor-like DNA-binding domains"/>
    <property type="match status" value="1"/>
</dbReference>
<dbReference type="InterPro" id="IPR010982">
    <property type="entry name" value="Lambda_DNA-bd_dom_sf"/>
</dbReference>
<evidence type="ECO:0000313" key="2">
    <source>
        <dbReference type="EMBL" id="MFD0856536.1"/>
    </source>
</evidence>
<dbReference type="InterPro" id="IPR001387">
    <property type="entry name" value="Cro/C1-type_HTH"/>
</dbReference>
<dbReference type="SUPFAM" id="SSF47413">
    <property type="entry name" value="lambda repressor-like DNA-binding domains"/>
    <property type="match status" value="1"/>
</dbReference>
<comment type="caution">
    <text evidence="2">The sequence shown here is derived from an EMBL/GenBank/DDBJ whole genome shotgun (WGS) entry which is preliminary data.</text>
</comment>
<dbReference type="EMBL" id="JBHTIR010004158">
    <property type="protein sequence ID" value="MFD0856536.1"/>
    <property type="molecule type" value="Genomic_DNA"/>
</dbReference>
<accession>A0ABW3CPQ1</accession>
<name>A0ABW3CPQ1_9ACTN</name>
<gene>
    <name evidence="2" type="ORF">ACFQ07_30135</name>
</gene>
<dbReference type="PROSITE" id="PS50943">
    <property type="entry name" value="HTH_CROC1"/>
    <property type="match status" value="1"/>
</dbReference>
<dbReference type="Proteomes" id="UP001597083">
    <property type="component" value="Unassembled WGS sequence"/>
</dbReference>
<proteinExistence type="predicted"/>
<keyword evidence="3" id="KW-1185">Reference proteome</keyword>
<dbReference type="InterPro" id="IPR043917">
    <property type="entry name" value="DUF5753"/>
</dbReference>
<dbReference type="Pfam" id="PF01381">
    <property type="entry name" value="HTH_3"/>
    <property type="match status" value="1"/>
</dbReference>
<sequence>MASLPGVNPDDSLWAWLAYDLRRYRELRGLTQTQVGKIIGVTKQQVHNLESGYRKPNKEQTETLDALWDTGGHFTRLRKFAEAGHDPDWFRTFTRYEADARIIKSYTLAIVHGLLQTPDYARALLIAGGVPNVDALVEARMARKEILSREPEVWALINEAVLDQPVGGQKVMRAQLAHILEFSWRPNVWMRVIPRRVGAHIGLDGSFTVISTRSEMVAFSDAFKGGRLAQETAEVEWFAQRFDQIGADALGRSDSRTLVEQVMEGMR</sequence>